<dbReference type="Proteomes" id="UP000237662">
    <property type="component" value="Unassembled WGS sequence"/>
</dbReference>
<protein>
    <submittedName>
        <fullName evidence="2">NAD(P)H dehydrogenase (Quinone)</fullName>
    </submittedName>
</protein>
<dbReference type="InterPro" id="IPR036291">
    <property type="entry name" value="NAD(P)-bd_dom_sf"/>
</dbReference>
<dbReference type="PANTHER" id="PTHR47129:SF1">
    <property type="entry name" value="NMRA-LIKE DOMAIN-CONTAINING PROTEIN"/>
    <property type="match status" value="1"/>
</dbReference>
<dbReference type="InterPro" id="IPR052718">
    <property type="entry name" value="NmrA-type_oxidoreductase"/>
</dbReference>
<keyword evidence="3" id="KW-1185">Reference proteome</keyword>
<dbReference type="RefSeq" id="WP_104418991.1">
    <property type="nucleotide sequence ID" value="NZ_PTJC01000005.1"/>
</dbReference>
<feature type="domain" description="NAD(P)-binding" evidence="1">
    <location>
        <begin position="8"/>
        <end position="148"/>
    </location>
</feature>
<accession>A0A2S6IAB6</accession>
<evidence type="ECO:0000313" key="3">
    <source>
        <dbReference type="Proteomes" id="UP000237662"/>
    </source>
</evidence>
<dbReference type="Gene3D" id="3.40.50.720">
    <property type="entry name" value="NAD(P)-binding Rossmann-like Domain"/>
    <property type="match status" value="1"/>
</dbReference>
<dbReference type="Gene3D" id="3.90.25.10">
    <property type="entry name" value="UDP-galactose 4-epimerase, domain 1"/>
    <property type="match status" value="1"/>
</dbReference>
<proteinExistence type="predicted"/>
<dbReference type="EMBL" id="PTJC01000005">
    <property type="protein sequence ID" value="PPK88444.1"/>
    <property type="molecule type" value="Genomic_DNA"/>
</dbReference>
<sequence>MQKTLITGATGHLGGSVVDYLLERNGPGSLAVLSRHPDGNTTAGFRDRGLDVRIGDYDKPEELASAFDGIEVLYFVSSSDVENRLKQHENVVSAAQRASVKHIIYTSSVRETEGPETVLHPIVDAHKQTEDRIMESGMDYTILRHNLYAEVAPLFIGDREQLLGSKTVYLPAGDGRVALAPRRDLAEAAAILLADPAAYRNRVLSLNGSERVTFSEVATMLGDILDTKIDYVSPGREEFRKTMKTHGVPEGAIWMTDIFSTGIAEGEFAGPSDELEKILGRKTSSLQDFFRETYA</sequence>
<evidence type="ECO:0000313" key="2">
    <source>
        <dbReference type="EMBL" id="PPK88444.1"/>
    </source>
</evidence>
<comment type="caution">
    <text evidence="2">The sequence shown here is derived from an EMBL/GenBank/DDBJ whole genome shotgun (WGS) entry which is preliminary data.</text>
</comment>
<organism evidence="2 3">
    <name type="scientific">Neolewinella xylanilytica</name>
    <dbReference type="NCBI Taxonomy" id="1514080"/>
    <lineage>
        <taxon>Bacteria</taxon>
        <taxon>Pseudomonadati</taxon>
        <taxon>Bacteroidota</taxon>
        <taxon>Saprospiria</taxon>
        <taxon>Saprospirales</taxon>
        <taxon>Lewinellaceae</taxon>
        <taxon>Neolewinella</taxon>
    </lineage>
</organism>
<dbReference type="InterPro" id="IPR016040">
    <property type="entry name" value="NAD(P)-bd_dom"/>
</dbReference>
<dbReference type="Pfam" id="PF13460">
    <property type="entry name" value="NAD_binding_10"/>
    <property type="match status" value="1"/>
</dbReference>
<name>A0A2S6IAB6_9BACT</name>
<evidence type="ECO:0000259" key="1">
    <source>
        <dbReference type="Pfam" id="PF13460"/>
    </source>
</evidence>
<reference evidence="2 3" key="1">
    <citation type="submission" date="2018-02" db="EMBL/GenBank/DDBJ databases">
        <title>Genomic Encyclopedia of Archaeal and Bacterial Type Strains, Phase II (KMG-II): from individual species to whole genera.</title>
        <authorList>
            <person name="Goeker M."/>
        </authorList>
    </citation>
    <scope>NUCLEOTIDE SEQUENCE [LARGE SCALE GENOMIC DNA]</scope>
    <source>
        <strain evidence="2 3">DSM 29526</strain>
    </source>
</reference>
<dbReference type="PANTHER" id="PTHR47129">
    <property type="entry name" value="QUINONE OXIDOREDUCTASE 2"/>
    <property type="match status" value="1"/>
</dbReference>
<gene>
    <name evidence="2" type="ORF">CLV84_1411</name>
</gene>
<dbReference type="AlphaFoldDB" id="A0A2S6IAB6"/>
<dbReference type="OrthoDB" id="9780595at2"/>
<dbReference type="SUPFAM" id="SSF51735">
    <property type="entry name" value="NAD(P)-binding Rossmann-fold domains"/>
    <property type="match status" value="1"/>
</dbReference>